<reference evidence="1 2" key="1">
    <citation type="journal article" date="2024" name="Plant Biotechnol. J.">
        <title>Dendrobium thyrsiflorum genome and its molecular insights into genes involved in important horticultural traits.</title>
        <authorList>
            <person name="Chen B."/>
            <person name="Wang J.Y."/>
            <person name="Zheng P.J."/>
            <person name="Li K.L."/>
            <person name="Liang Y.M."/>
            <person name="Chen X.F."/>
            <person name="Zhang C."/>
            <person name="Zhao X."/>
            <person name="He X."/>
            <person name="Zhang G.Q."/>
            <person name="Liu Z.J."/>
            <person name="Xu Q."/>
        </authorList>
    </citation>
    <scope>NUCLEOTIDE SEQUENCE [LARGE SCALE GENOMIC DNA]</scope>
    <source>
        <strain evidence="1">GZMU011</strain>
    </source>
</reference>
<evidence type="ECO:0000313" key="1">
    <source>
        <dbReference type="EMBL" id="KAL0905414.1"/>
    </source>
</evidence>
<gene>
    <name evidence="1" type="ORF">M5K25_023833</name>
</gene>
<name>A0ABD0U0H1_DENTH</name>
<sequence length="213" mass="24360">MPRSLLHPRVVLLFDRNQNTCGILLSDRSQGRRGAYLQRSCAYNEIHFLAIGFFFLSRQAYFQTKDVSCLKILEDSEKIDIGSDSFEDPSENLERISEIGQLKRPVSTTSTGRRKKIFGSTFLRSQITQLVNSCTNIASETNASKINTTSATSSISAAIKVLEQTSEVFEDMQLYFYSTKLLEDPNKREIFISICPDRRVTYLRYCYENQNTT</sequence>
<keyword evidence="2" id="KW-1185">Reference proteome</keyword>
<proteinExistence type="predicted"/>
<dbReference type="AlphaFoldDB" id="A0ABD0U0H1"/>
<evidence type="ECO:0000313" key="2">
    <source>
        <dbReference type="Proteomes" id="UP001552299"/>
    </source>
</evidence>
<organism evidence="1 2">
    <name type="scientific">Dendrobium thyrsiflorum</name>
    <name type="common">Pinecone-like raceme dendrobium</name>
    <name type="synonym">Orchid</name>
    <dbReference type="NCBI Taxonomy" id="117978"/>
    <lineage>
        <taxon>Eukaryota</taxon>
        <taxon>Viridiplantae</taxon>
        <taxon>Streptophyta</taxon>
        <taxon>Embryophyta</taxon>
        <taxon>Tracheophyta</taxon>
        <taxon>Spermatophyta</taxon>
        <taxon>Magnoliopsida</taxon>
        <taxon>Liliopsida</taxon>
        <taxon>Asparagales</taxon>
        <taxon>Orchidaceae</taxon>
        <taxon>Epidendroideae</taxon>
        <taxon>Malaxideae</taxon>
        <taxon>Dendrobiinae</taxon>
        <taxon>Dendrobium</taxon>
    </lineage>
</organism>
<dbReference type="EMBL" id="JANQDX010000018">
    <property type="protein sequence ID" value="KAL0905414.1"/>
    <property type="molecule type" value="Genomic_DNA"/>
</dbReference>
<comment type="caution">
    <text evidence="1">The sequence shown here is derived from an EMBL/GenBank/DDBJ whole genome shotgun (WGS) entry which is preliminary data.</text>
</comment>
<protein>
    <submittedName>
        <fullName evidence="1">Uncharacterized protein</fullName>
    </submittedName>
</protein>
<accession>A0ABD0U0H1</accession>
<dbReference type="Proteomes" id="UP001552299">
    <property type="component" value="Unassembled WGS sequence"/>
</dbReference>